<dbReference type="FunFam" id="3.30.160.60:FF:000446">
    <property type="entry name" value="Zinc finger protein"/>
    <property type="match status" value="2"/>
</dbReference>
<dbReference type="Gene3D" id="3.30.160.60">
    <property type="entry name" value="Classic Zinc Finger"/>
    <property type="match status" value="6"/>
</dbReference>
<evidence type="ECO:0000313" key="10">
    <source>
        <dbReference type="EnsemblMetazoa" id="AFUN022059-PA"/>
    </source>
</evidence>
<dbReference type="FunFam" id="3.30.160.60:FF:000072">
    <property type="entry name" value="zinc finger protein 143 isoform X1"/>
    <property type="match status" value="1"/>
</dbReference>
<evidence type="ECO:0000256" key="4">
    <source>
        <dbReference type="ARBA" id="ARBA00022771"/>
    </source>
</evidence>
<dbReference type="Pfam" id="PF00096">
    <property type="entry name" value="zf-C2H2"/>
    <property type="match status" value="5"/>
</dbReference>
<dbReference type="EnsemblMetazoa" id="AFUN022059-RA">
    <property type="protein sequence ID" value="AFUN022059-PA"/>
    <property type="gene ID" value="AFUN022059"/>
</dbReference>
<dbReference type="PANTHER" id="PTHR24404:SF114">
    <property type="entry name" value="KLUMPFUSS, ISOFORM B-RELATED"/>
    <property type="match status" value="1"/>
</dbReference>
<dbReference type="SUPFAM" id="SSF57667">
    <property type="entry name" value="beta-beta-alpha zinc fingers"/>
    <property type="match status" value="4"/>
</dbReference>
<dbReference type="GO" id="GO:0006357">
    <property type="term" value="P:regulation of transcription by RNA polymerase II"/>
    <property type="evidence" value="ECO:0007669"/>
    <property type="project" value="TreeGrafter"/>
</dbReference>
<feature type="domain" description="C2H2-type" evidence="9">
    <location>
        <begin position="348"/>
        <end position="375"/>
    </location>
</feature>
<organism evidence="10">
    <name type="scientific">Anopheles funestus</name>
    <name type="common">African malaria mosquito</name>
    <dbReference type="NCBI Taxonomy" id="62324"/>
    <lineage>
        <taxon>Eukaryota</taxon>
        <taxon>Metazoa</taxon>
        <taxon>Ecdysozoa</taxon>
        <taxon>Arthropoda</taxon>
        <taxon>Hexapoda</taxon>
        <taxon>Insecta</taxon>
        <taxon>Pterygota</taxon>
        <taxon>Neoptera</taxon>
        <taxon>Endopterygota</taxon>
        <taxon>Diptera</taxon>
        <taxon>Nematocera</taxon>
        <taxon>Culicoidea</taxon>
        <taxon>Culicidae</taxon>
        <taxon>Anophelinae</taxon>
        <taxon>Anopheles</taxon>
    </lineage>
</organism>
<dbReference type="VEuPathDB" id="VectorBase:AFUN2_010938"/>
<dbReference type="FunFam" id="3.30.160.60:FF:000065">
    <property type="entry name" value="B-cell CLL/lymphoma 6, member B"/>
    <property type="match status" value="1"/>
</dbReference>
<keyword evidence="3" id="KW-0677">Repeat</keyword>
<evidence type="ECO:0000256" key="2">
    <source>
        <dbReference type="ARBA" id="ARBA00022723"/>
    </source>
</evidence>
<evidence type="ECO:0000256" key="6">
    <source>
        <dbReference type="ARBA" id="ARBA00023125"/>
    </source>
</evidence>
<dbReference type="PANTHER" id="PTHR24404">
    <property type="entry name" value="ZINC FINGER PROTEIN"/>
    <property type="match status" value="1"/>
</dbReference>
<feature type="domain" description="C2H2-type" evidence="9">
    <location>
        <begin position="292"/>
        <end position="319"/>
    </location>
</feature>
<keyword evidence="5" id="KW-0862">Zinc</keyword>
<dbReference type="SUPFAM" id="SSF57716">
    <property type="entry name" value="Glucocorticoid receptor-like (DNA-binding domain)"/>
    <property type="match status" value="1"/>
</dbReference>
<keyword evidence="4 8" id="KW-0863">Zinc-finger</keyword>
<feature type="domain" description="C2H2-type" evidence="9">
    <location>
        <begin position="236"/>
        <end position="263"/>
    </location>
</feature>
<dbReference type="PROSITE" id="PS50157">
    <property type="entry name" value="ZINC_FINGER_C2H2_2"/>
    <property type="match status" value="6"/>
</dbReference>
<evidence type="ECO:0000256" key="5">
    <source>
        <dbReference type="ARBA" id="ARBA00022833"/>
    </source>
</evidence>
<keyword evidence="2" id="KW-0479">Metal-binding</keyword>
<evidence type="ECO:0000256" key="7">
    <source>
        <dbReference type="ARBA" id="ARBA00023242"/>
    </source>
</evidence>
<dbReference type="InterPro" id="IPR012934">
    <property type="entry name" value="Znf_AD"/>
</dbReference>
<keyword evidence="7" id="KW-0539">Nucleus</keyword>
<dbReference type="GO" id="GO:0005634">
    <property type="term" value="C:nucleus"/>
    <property type="evidence" value="ECO:0007669"/>
    <property type="project" value="UniProtKB-SubCell"/>
</dbReference>
<dbReference type="FunFam" id="3.30.160.60:FF:000744">
    <property type="entry name" value="zinc finger E-box-binding homeobox 1"/>
    <property type="match status" value="1"/>
</dbReference>
<dbReference type="STRING" id="62324.A0A4Y0BQE3"/>
<evidence type="ECO:0000256" key="1">
    <source>
        <dbReference type="ARBA" id="ARBA00004123"/>
    </source>
</evidence>
<dbReference type="SMART" id="SM00355">
    <property type="entry name" value="ZnF_C2H2"/>
    <property type="match status" value="7"/>
</dbReference>
<protein>
    <recommendedName>
        <fullName evidence="9">C2H2-type domain-containing protein</fullName>
    </recommendedName>
</protein>
<feature type="domain" description="C2H2-type" evidence="9">
    <location>
        <begin position="264"/>
        <end position="291"/>
    </location>
</feature>
<dbReference type="PROSITE" id="PS00028">
    <property type="entry name" value="ZINC_FINGER_C2H2_1"/>
    <property type="match status" value="6"/>
</dbReference>
<keyword evidence="6" id="KW-0238">DNA-binding</keyword>
<dbReference type="VEuPathDB" id="VectorBase:AFUN2_007223"/>
<dbReference type="Pfam" id="PF07776">
    <property type="entry name" value="zf-AD"/>
    <property type="match status" value="1"/>
</dbReference>
<accession>A0A4Y0BQE3</accession>
<comment type="subcellular location">
    <subcellularLocation>
        <location evidence="1">Nucleus</location>
    </subcellularLocation>
</comment>
<dbReference type="VEuPathDB" id="VectorBase:AFUN022059"/>
<dbReference type="FunFam" id="3.30.160.60:FF:000264">
    <property type="entry name" value="Zinc finger protein 236"/>
    <property type="match status" value="1"/>
</dbReference>
<name>A0A4Y0BQE3_ANOFN</name>
<proteinExistence type="predicted"/>
<dbReference type="AlphaFoldDB" id="A0A4Y0BQE3"/>
<dbReference type="GO" id="GO:0000978">
    <property type="term" value="F:RNA polymerase II cis-regulatory region sequence-specific DNA binding"/>
    <property type="evidence" value="ECO:0007669"/>
    <property type="project" value="TreeGrafter"/>
</dbReference>
<dbReference type="InterPro" id="IPR013087">
    <property type="entry name" value="Znf_C2H2_type"/>
</dbReference>
<evidence type="ECO:0000256" key="8">
    <source>
        <dbReference type="PROSITE-ProRule" id="PRU00042"/>
    </source>
</evidence>
<feature type="domain" description="C2H2-type" evidence="9">
    <location>
        <begin position="320"/>
        <end position="347"/>
    </location>
</feature>
<dbReference type="InterPro" id="IPR050589">
    <property type="entry name" value="Ikaros_C2H2-ZF"/>
</dbReference>
<evidence type="ECO:0000256" key="3">
    <source>
        <dbReference type="ARBA" id="ARBA00022737"/>
    </source>
</evidence>
<evidence type="ECO:0000259" key="9">
    <source>
        <dbReference type="PROSITE" id="PS50157"/>
    </source>
</evidence>
<reference evidence="10" key="1">
    <citation type="submission" date="2020-05" db="UniProtKB">
        <authorList>
            <consortium name="EnsemblMetazoa"/>
        </authorList>
    </citation>
    <scope>IDENTIFICATION</scope>
    <source>
        <strain evidence="10">FUMOZ</strain>
    </source>
</reference>
<dbReference type="GO" id="GO:0003700">
    <property type="term" value="F:DNA-binding transcription factor activity"/>
    <property type="evidence" value="ECO:0007669"/>
    <property type="project" value="TreeGrafter"/>
</dbReference>
<sequence>MNDEQRFLFSSPSVDALFDRIQQCTGVQLMNFPDMCHSVCDGCVSHLVICEKFVKQCREVDQKLRHLLDDCNDAQAARGQTESLIPGKQPNNNEDIPLAEVQQSKSNVEEKGRVTPFDGKSTGDEICVVEIVDANHEYELDHALENIPEAGIATVVHDKTRITTTDVPDKWKCTAGRKIIKKTQCTICGTMHQNLKQHMLVHSGQKKHTCPVCQKAFAQKGNLTYHMNQHADNCSYSCDQCDKAFKGPQSLRSHKLTHSGERKFQCEVCEETFKHKCSLVVHSRTHTQDKRFSCIECQRSFITSTGLKKHMRTHTDERPYKCTDCSKCFKASHNLTLHRLSHTKERRFQCDLCASWFSYKHVLKTHMNVHLKEGKDCTGSNLHNRK</sequence>
<dbReference type="InterPro" id="IPR036236">
    <property type="entry name" value="Znf_C2H2_sf"/>
</dbReference>
<dbReference type="GO" id="GO:0008270">
    <property type="term" value="F:zinc ion binding"/>
    <property type="evidence" value="ECO:0007669"/>
    <property type="project" value="UniProtKB-KW"/>
</dbReference>
<feature type="domain" description="C2H2-type" evidence="9">
    <location>
        <begin position="208"/>
        <end position="235"/>
    </location>
</feature>